<dbReference type="SUPFAM" id="SSF52833">
    <property type="entry name" value="Thioredoxin-like"/>
    <property type="match status" value="1"/>
</dbReference>
<name>A0A0P7UF00_SCLFO</name>
<dbReference type="CDD" id="cd02947">
    <property type="entry name" value="TRX_family"/>
    <property type="match status" value="1"/>
</dbReference>
<feature type="region of interest" description="Disordered" evidence="1">
    <location>
        <begin position="153"/>
        <end position="172"/>
    </location>
</feature>
<feature type="chain" id="PRO_5006143269" evidence="2">
    <location>
        <begin position="17"/>
        <end position="383"/>
    </location>
</feature>
<dbReference type="AlphaFoldDB" id="A0A0P7UF00"/>
<dbReference type="EMBL" id="JARO02002361">
    <property type="protein sequence ID" value="KPP72847.1"/>
    <property type="molecule type" value="Genomic_DNA"/>
</dbReference>
<evidence type="ECO:0000313" key="3">
    <source>
        <dbReference type="EMBL" id="KPP72847.1"/>
    </source>
</evidence>
<organism evidence="3 4">
    <name type="scientific">Scleropages formosus</name>
    <name type="common">Asian bonytongue</name>
    <name type="synonym">Osteoglossum formosum</name>
    <dbReference type="NCBI Taxonomy" id="113540"/>
    <lineage>
        <taxon>Eukaryota</taxon>
        <taxon>Metazoa</taxon>
        <taxon>Chordata</taxon>
        <taxon>Craniata</taxon>
        <taxon>Vertebrata</taxon>
        <taxon>Euteleostomi</taxon>
        <taxon>Actinopterygii</taxon>
        <taxon>Neopterygii</taxon>
        <taxon>Teleostei</taxon>
        <taxon>Osteoglossocephala</taxon>
        <taxon>Osteoglossomorpha</taxon>
        <taxon>Osteoglossiformes</taxon>
        <taxon>Osteoglossidae</taxon>
        <taxon>Scleropages</taxon>
    </lineage>
</organism>
<dbReference type="InterPro" id="IPR036249">
    <property type="entry name" value="Thioredoxin-like_sf"/>
</dbReference>
<protein>
    <submittedName>
        <fullName evidence="3">Thioredoxin, mitochondrial-like</fullName>
    </submittedName>
</protein>
<accession>A0A0P7UF00</accession>
<reference evidence="3 4" key="1">
    <citation type="submission" date="2015-08" db="EMBL/GenBank/DDBJ databases">
        <title>The genome of the Asian arowana (Scleropages formosus).</title>
        <authorList>
            <person name="Tan M.H."/>
            <person name="Gan H.M."/>
            <person name="Croft L.J."/>
            <person name="Austin C.M."/>
        </authorList>
    </citation>
    <scope>NUCLEOTIDE SEQUENCE [LARGE SCALE GENOMIC DNA]</scope>
    <source>
        <strain evidence="3">Aro1</strain>
    </source>
</reference>
<evidence type="ECO:0000256" key="2">
    <source>
        <dbReference type="SAM" id="SignalP"/>
    </source>
</evidence>
<evidence type="ECO:0000313" key="4">
    <source>
        <dbReference type="Proteomes" id="UP000034805"/>
    </source>
</evidence>
<evidence type="ECO:0000256" key="1">
    <source>
        <dbReference type="SAM" id="MobiDB-lite"/>
    </source>
</evidence>
<feature type="region of interest" description="Disordered" evidence="1">
    <location>
        <begin position="67"/>
        <end position="110"/>
    </location>
</feature>
<gene>
    <name evidence="3" type="ORF">Z043_108116</name>
</gene>
<comment type="caution">
    <text evidence="3">The sequence shown here is derived from an EMBL/GenBank/DDBJ whole genome shotgun (WGS) entry which is preliminary data.</text>
</comment>
<dbReference type="Proteomes" id="UP000034805">
    <property type="component" value="Unassembled WGS sequence"/>
</dbReference>
<feature type="signal peptide" evidence="2">
    <location>
        <begin position="1"/>
        <end position="16"/>
    </location>
</feature>
<keyword evidence="2" id="KW-0732">Signal</keyword>
<proteinExistence type="predicted"/>
<sequence>MHPTLVIGLLPTSVAAAAARGDAVPLSVHDVQASEPLTQPSILGLLRLRGSTFRPRGDAAPLRLPFPSERVQAGGASGKRGRRSLTLSGPCAGWKRPAPESDCASRTGSSASSTRLWQGARWSLPVCFRQCLCACGLRYPLSLFLHMGRQNGSGPPEYGPETPVGGQASGGSREAADAAEETWGAKADMVLFGLVYFIRSTAQPDGIVAAAPRLGRQLHVPVGESLLHSSGRSGGEAHKELFTQATSTAFKMRNKERCWRRRSQSFTSSPMACRHVLRRVWSSSVRDLRRLQASRSPCISASHSVAPRCFLSPSRPLSSTPCRGVSFNVQDTEDFTERVVNSDLPVSAVPTVVAMRGGKVLDQFVGIKDEDQLDSFVDKLVGP</sequence>